<accession>A0A1J4J0U8</accession>
<sequence>MGGEQSGAENGYARVSNSITPSGAVRMRGTFEPHVRPSSSPFVSLSKTSDYQGVWSMIVTNGLNPGARAAQCFVYDSVSDQLFIAYGVDKRQNYYNDCWALSLSKYEWRCVSPSLLSPRCYANAILINREMFIFGGVNGSQFYSDLHSIDIDNGFVKTYDSLGVSPRQNALLFSSPTSLFIYSGFDGRPIETIHEFNLTTEQWSHQDFREYRGRSAATFTNGYDGATHFVFGDTVGHSLMKFNAVAQKFDVMRCAGFGPPAMLKNSMICRADRFLFVIGGEKDSPYSYVYGLDIDRETWFPFSVEPDDRTVSISDGSVKNGLFQLPRQHSGAMTYSPRDRSLVCVMGSRFTDPPPVHVIYIGEALSVLHLKADIFAMMSLK</sequence>
<dbReference type="OrthoDB" id="10251809at2759"/>
<dbReference type="VEuPathDB" id="TrichDB:TRFO_40428"/>
<dbReference type="RefSeq" id="XP_068346391.1">
    <property type="nucleotide sequence ID" value="XM_068513199.1"/>
</dbReference>
<protein>
    <submittedName>
        <fullName evidence="3">Kelch motif family protein</fullName>
    </submittedName>
</protein>
<keyword evidence="1" id="KW-0880">Kelch repeat</keyword>
<dbReference type="Proteomes" id="UP000179807">
    <property type="component" value="Unassembled WGS sequence"/>
</dbReference>
<dbReference type="SUPFAM" id="SSF117281">
    <property type="entry name" value="Kelch motif"/>
    <property type="match status" value="1"/>
</dbReference>
<dbReference type="InterPro" id="IPR015915">
    <property type="entry name" value="Kelch-typ_b-propeller"/>
</dbReference>
<reference evidence="3" key="1">
    <citation type="submission" date="2016-10" db="EMBL/GenBank/DDBJ databases">
        <authorList>
            <person name="Benchimol M."/>
            <person name="Almeida L.G."/>
            <person name="Vasconcelos A.T."/>
            <person name="Perreira-Neves A."/>
            <person name="Rosa I.A."/>
            <person name="Tasca T."/>
            <person name="Bogo M.R."/>
            <person name="de Souza W."/>
        </authorList>
    </citation>
    <scope>NUCLEOTIDE SEQUENCE [LARGE SCALE GENOMIC DNA]</scope>
    <source>
        <strain evidence="3">K</strain>
    </source>
</reference>
<dbReference type="Pfam" id="PF24681">
    <property type="entry name" value="Kelch_KLHDC2_KLHL20_DRC7"/>
    <property type="match status" value="1"/>
</dbReference>
<dbReference type="PANTHER" id="PTHR46093:SF18">
    <property type="entry name" value="FIBRONECTIN TYPE-III DOMAIN-CONTAINING PROTEIN"/>
    <property type="match status" value="1"/>
</dbReference>
<evidence type="ECO:0000313" key="3">
    <source>
        <dbReference type="EMBL" id="OHS93254.1"/>
    </source>
</evidence>
<proteinExistence type="predicted"/>
<dbReference type="Gene3D" id="2.120.10.80">
    <property type="entry name" value="Kelch-type beta propeller"/>
    <property type="match status" value="1"/>
</dbReference>
<name>A0A1J4J0U8_9EUKA</name>
<dbReference type="AlphaFoldDB" id="A0A1J4J0U8"/>
<organism evidence="3 4">
    <name type="scientific">Tritrichomonas foetus</name>
    <dbReference type="NCBI Taxonomy" id="1144522"/>
    <lineage>
        <taxon>Eukaryota</taxon>
        <taxon>Metamonada</taxon>
        <taxon>Parabasalia</taxon>
        <taxon>Tritrichomonadida</taxon>
        <taxon>Tritrichomonadidae</taxon>
        <taxon>Tritrichomonas</taxon>
    </lineage>
</organism>
<dbReference type="EMBL" id="MLAK01001417">
    <property type="protein sequence ID" value="OHS93254.1"/>
    <property type="molecule type" value="Genomic_DNA"/>
</dbReference>
<comment type="caution">
    <text evidence="3">The sequence shown here is derived from an EMBL/GenBank/DDBJ whole genome shotgun (WGS) entry which is preliminary data.</text>
</comment>
<dbReference type="GeneID" id="94847903"/>
<evidence type="ECO:0000256" key="1">
    <source>
        <dbReference type="ARBA" id="ARBA00022441"/>
    </source>
</evidence>
<dbReference type="PANTHER" id="PTHR46093">
    <property type="entry name" value="ACYL-COA-BINDING DOMAIN-CONTAINING PROTEIN 5"/>
    <property type="match status" value="1"/>
</dbReference>
<evidence type="ECO:0000313" key="4">
    <source>
        <dbReference type="Proteomes" id="UP000179807"/>
    </source>
</evidence>
<keyword evidence="2" id="KW-0677">Repeat</keyword>
<gene>
    <name evidence="3" type="ORF">TRFO_40428</name>
</gene>
<evidence type="ECO:0000256" key="2">
    <source>
        <dbReference type="ARBA" id="ARBA00022737"/>
    </source>
</evidence>
<keyword evidence="4" id="KW-1185">Reference proteome</keyword>